<evidence type="ECO:0000259" key="12">
    <source>
        <dbReference type="PROSITE" id="PS50893"/>
    </source>
</evidence>
<feature type="domain" description="ABC transmembrane type-1" evidence="13">
    <location>
        <begin position="477"/>
        <end position="748"/>
    </location>
</feature>
<feature type="transmembrane region" description="Helical" evidence="11">
    <location>
        <begin position="606"/>
        <end position="627"/>
    </location>
</feature>
<comment type="similarity">
    <text evidence="2">Belongs to the ABC transporter superfamily. ABCC family. Conjugate transporter (TC 3.A.1.208) subfamily.</text>
</comment>
<dbReference type="InterPro" id="IPR011527">
    <property type="entry name" value="ABC1_TM_dom"/>
</dbReference>
<protein>
    <submittedName>
        <fullName evidence="14">ATP-dependent bile acid permease</fullName>
    </submittedName>
</protein>
<reference evidence="14" key="1">
    <citation type="submission" date="2023-01" db="EMBL/GenBank/DDBJ databases">
        <title>The growth and conidiation of Purpureocillium lavendulum are regulated by nitrogen source and histone H3K14 acetylation.</title>
        <authorList>
            <person name="Tang P."/>
            <person name="Han J."/>
            <person name="Zhang C."/>
            <person name="Tang P."/>
            <person name="Qi F."/>
            <person name="Zhang K."/>
            <person name="Liang L."/>
        </authorList>
    </citation>
    <scope>NUCLEOTIDE SEQUENCE</scope>
    <source>
        <strain evidence="14">YMF1.00683</strain>
    </source>
</reference>
<evidence type="ECO:0000256" key="9">
    <source>
        <dbReference type="ARBA" id="ARBA00023136"/>
    </source>
</evidence>
<dbReference type="GO" id="GO:0005524">
    <property type="term" value="F:ATP binding"/>
    <property type="evidence" value="ECO:0007669"/>
    <property type="project" value="UniProtKB-KW"/>
</dbReference>
<dbReference type="SUPFAM" id="SSF52540">
    <property type="entry name" value="P-loop containing nucleoside triphosphate hydrolases"/>
    <property type="match status" value="2"/>
</dbReference>
<feature type="transmembrane region" description="Helical" evidence="11">
    <location>
        <begin position="122"/>
        <end position="141"/>
    </location>
</feature>
<feature type="transmembrane region" description="Helical" evidence="11">
    <location>
        <begin position="506"/>
        <end position="528"/>
    </location>
</feature>
<evidence type="ECO:0000256" key="11">
    <source>
        <dbReference type="SAM" id="Phobius"/>
    </source>
</evidence>
<keyword evidence="6" id="KW-0547">Nucleotide-binding</keyword>
<dbReference type="FunFam" id="1.20.1560.10:FF:000013">
    <property type="entry name" value="ABC transporter C family member 2"/>
    <property type="match status" value="1"/>
</dbReference>
<dbReference type="Gene3D" id="1.20.1560.10">
    <property type="entry name" value="ABC transporter type 1, transmembrane domain"/>
    <property type="match status" value="2"/>
</dbReference>
<dbReference type="InterPro" id="IPR036640">
    <property type="entry name" value="ABC1_TM_sf"/>
</dbReference>
<evidence type="ECO:0000256" key="7">
    <source>
        <dbReference type="ARBA" id="ARBA00022840"/>
    </source>
</evidence>
<sequence>MTLTATVDEWLSWLAQSRLSIPLYAQLASALFESSMHRKETRTEGDQFSEADDGDGGVEENVTPNKPAEELAVPAPSLVNLVAVDTQRIADFLAICPMIPITGLKTIISAVFLFQLVGWKSLLAGLAAITAIAPINTRLSTKYGGSQMKLMGQRDGKAAVVTELLNGITQVKFSALELAWIGRVGKLRQGELAAQRKVFRLETGLVCTWILAPVLLSAIVLGTFALIHGGLTASVAFTTLSIFGELEIWLAVLPLLFSQLLQAWTSLTRIENELGEPRMQDSRRYSTSVCMDSATIAWPSESGTNRRAGPVLRNVTVSFPDSALSIVVGKTGSGKSMLLASILGDCDVLDGKVSAPLVVSQGGQLSSGMAAPWIISSAYALVAQMPWIRSASVKDNILFELPYDGARYRQVLYACALNHDVQRWPDGDETVLGEDGVNLSGGQKWRISLARALYSRAHTIVIDDIFSALDANTARHPWWISIWTRSSGWTQANSEQRTDESVDNTAWYMGIYLSIAFGTCVIGTLRYHLVLTAGLRASRLLFNEMLHAVVFAPLTWHHTVPSGRVLNRFTVDFHLVDSKLINALGSIIYSMMYLLAIVIAGCMVSLWALGVALLCTAACVAYARKYLKAAREIKRLESNTRSPIMDHLASSMTGLQTIRAYGCVDKYIGHMHAKVDRHSRAAWYLALTNRWLALRLSLLGALFSVLTGTSVLLFNRLSASEVGFVLGFALKFSATVDWAIRQYASFELDMNAAERCLEYSDIIPEAGGGDDVDDAWPTAGRLRIENLSLGYDMNTTAVDGVSLSIEPNTRLGVVGRTGAGKSTLALGIFRFLEAQRGSIILDGRNIAAIKISDLRSRIAIVPQDPFLFSGTIRSNIDPLERLSDYELLGCLEAVYPGLRSAQRETLTLDSHVSAGGKNLSHGQRQFVCLARAMVAPPRFLILDEATSAVDNEADICLQAIIRANFGINGSSVLVIAHRIRTVVDFDRIVVMDCGRVVEFGAPTELYQREEGHFRRLVNESNDMESLVRILKTR</sequence>
<comment type="caution">
    <text evidence="14">The sequence shown here is derived from an EMBL/GenBank/DDBJ whole genome shotgun (WGS) entry which is preliminary data.</text>
</comment>
<evidence type="ECO:0000256" key="3">
    <source>
        <dbReference type="ARBA" id="ARBA00022448"/>
    </source>
</evidence>
<keyword evidence="15" id="KW-1185">Reference proteome</keyword>
<dbReference type="Gene3D" id="3.40.50.300">
    <property type="entry name" value="P-loop containing nucleotide triphosphate hydrolases"/>
    <property type="match status" value="2"/>
</dbReference>
<evidence type="ECO:0000256" key="6">
    <source>
        <dbReference type="ARBA" id="ARBA00022741"/>
    </source>
</evidence>
<dbReference type="InterPro" id="IPR003439">
    <property type="entry name" value="ABC_transporter-like_ATP-bd"/>
</dbReference>
<dbReference type="EMBL" id="JAQHRD010000002">
    <property type="protein sequence ID" value="KAJ6443710.1"/>
    <property type="molecule type" value="Genomic_DNA"/>
</dbReference>
<dbReference type="PANTHER" id="PTHR24223">
    <property type="entry name" value="ATP-BINDING CASSETTE SUB-FAMILY C"/>
    <property type="match status" value="1"/>
</dbReference>
<feature type="compositionally biased region" description="Acidic residues" evidence="10">
    <location>
        <begin position="47"/>
        <end position="58"/>
    </location>
</feature>
<feature type="transmembrane region" description="Helical" evidence="11">
    <location>
        <begin position="205"/>
        <end position="227"/>
    </location>
</feature>
<feature type="transmembrane region" description="Helical" evidence="11">
    <location>
        <begin position="540"/>
        <end position="559"/>
    </location>
</feature>
<evidence type="ECO:0000259" key="13">
    <source>
        <dbReference type="PROSITE" id="PS50929"/>
    </source>
</evidence>
<dbReference type="GO" id="GO:0140359">
    <property type="term" value="F:ABC-type transporter activity"/>
    <property type="evidence" value="ECO:0007669"/>
    <property type="project" value="InterPro"/>
</dbReference>
<dbReference type="GO" id="GO:0005737">
    <property type="term" value="C:cytoplasm"/>
    <property type="evidence" value="ECO:0007669"/>
    <property type="project" value="UniProtKB-ARBA"/>
</dbReference>
<evidence type="ECO:0000256" key="1">
    <source>
        <dbReference type="ARBA" id="ARBA00004141"/>
    </source>
</evidence>
<proteinExistence type="inferred from homology"/>
<feature type="domain" description="ABC transporter" evidence="12">
    <location>
        <begin position="782"/>
        <end position="1018"/>
    </location>
</feature>
<evidence type="ECO:0000313" key="15">
    <source>
        <dbReference type="Proteomes" id="UP001163105"/>
    </source>
</evidence>
<keyword evidence="3" id="KW-0813">Transport</keyword>
<dbReference type="AlphaFoldDB" id="A0AB34FWJ0"/>
<feature type="domain" description="ABC transporter" evidence="12">
    <location>
        <begin position="291"/>
        <end position="543"/>
    </location>
</feature>
<dbReference type="CDD" id="cd18604">
    <property type="entry name" value="ABC_6TM_VMR1_D2_like"/>
    <property type="match status" value="1"/>
</dbReference>
<evidence type="ECO:0000256" key="4">
    <source>
        <dbReference type="ARBA" id="ARBA00022692"/>
    </source>
</evidence>
<keyword evidence="9 11" id="KW-0472">Membrane</keyword>
<feature type="domain" description="ABC transmembrane type-1" evidence="13">
    <location>
        <begin position="77"/>
        <end position="262"/>
    </location>
</feature>
<evidence type="ECO:0000256" key="10">
    <source>
        <dbReference type="SAM" id="MobiDB-lite"/>
    </source>
</evidence>
<feature type="transmembrane region" description="Helical" evidence="11">
    <location>
        <begin position="233"/>
        <end position="257"/>
    </location>
</feature>
<dbReference type="PROSITE" id="PS50893">
    <property type="entry name" value="ABC_TRANSPORTER_2"/>
    <property type="match status" value="2"/>
</dbReference>
<keyword evidence="5" id="KW-0677">Repeat</keyword>
<keyword evidence="8 11" id="KW-1133">Transmembrane helix</keyword>
<dbReference type="Pfam" id="PF00005">
    <property type="entry name" value="ABC_tran"/>
    <property type="match status" value="2"/>
</dbReference>
<dbReference type="InterPro" id="IPR050173">
    <property type="entry name" value="ABC_transporter_C-like"/>
</dbReference>
<comment type="subcellular location">
    <subcellularLocation>
        <location evidence="1">Membrane</location>
        <topology evidence="1">Multi-pass membrane protein</topology>
    </subcellularLocation>
</comment>
<dbReference type="PANTHER" id="PTHR24223:SF456">
    <property type="entry name" value="MULTIDRUG RESISTANCE-ASSOCIATED PROTEIN LETHAL(2)03659"/>
    <property type="match status" value="1"/>
</dbReference>
<dbReference type="CDD" id="cd18596">
    <property type="entry name" value="ABC_6TM_VMR1_D1_like"/>
    <property type="match status" value="1"/>
</dbReference>
<gene>
    <name evidence="14" type="ORF">O9K51_02095</name>
</gene>
<evidence type="ECO:0000256" key="5">
    <source>
        <dbReference type="ARBA" id="ARBA00022737"/>
    </source>
</evidence>
<organism evidence="14 15">
    <name type="scientific">Purpureocillium lavendulum</name>
    <dbReference type="NCBI Taxonomy" id="1247861"/>
    <lineage>
        <taxon>Eukaryota</taxon>
        <taxon>Fungi</taxon>
        <taxon>Dikarya</taxon>
        <taxon>Ascomycota</taxon>
        <taxon>Pezizomycotina</taxon>
        <taxon>Sordariomycetes</taxon>
        <taxon>Hypocreomycetidae</taxon>
        <taxon>Hypocreales</taxon>
        <taxon>Ophiocordycipitaceae</taxon>
        <taxon>Purpureocillium</taxon>
    </lineage>
</organism>
<dbReference type="GO" id="GO:0016887">
    <property type="term" value="F:ATP hydrolysis activity"/>
    <property type="evidence" value="ECO:0007669"/>
    <property type="project" value="InterPro"/>
</dbReference>
<feature type="transmembrane region" description="Helical" evidence="11">
    <location>
        <begin position="580"/>
        <end position="600"/>
    </location>
</feature>
<evidence type="ECO:0000256" key="2">
    <source>
        <dbReference type="ARBA" id="ARBA00009726"/>
    </source>
</evidence>
<dbReference type="InterPro" id="IPR003593">
    <property type="entry name" value="AAA+_ATPase"/>
</dbReference>
<accession>A0AB34FWJ0</accession>
<feature type="region of interest" description="Disordered" evidence="10">
    <location>
        <begin position="41"/>
        <end position="69"/>
    </location>
</feature>
<dbReference type="CDD" id="cd03244">
    <property type="entry name" value="ABCC_MRP_domain2"/>
    <property type="match status" value="1"/>
</dbReference>
<evidence type="ECO:0000256" key="8">
    <source>
        <dbReference type="ARBA" id="ARBA00022989"/>
    </source>
</evidence>
<dbReference type="PROSITE" id="PS50929">
    <property type="entry name" value="ABC_TM1F"/>
    <property type="match status" value="2"/>
</dbReference>
<dbReference type="SUPFAM" id="SSF90123">
    <property type="entry name" value="ABC transporter transmembrane region"/>
    <property type="match status" value="2"/>
</dbReference>
<dbReference type="InterPro" id="IPR027417">
    <property type="entry name" value="P-loop_NTPase"/>
</dbReference>
<dbReference type="GO" id="GO:0016020">
    <property type="term" value="C:membrane"/>
    <property type="evidence" value="ECO:0007669"/>
    <property type="project" value="UniProtKB-SubCell"/>
</dbReference>
<keyword evidence="4 11" id="KW-0812">Transmembrane</keyword>
<dbReference type="FunFam" id="3.40.50.300:FF:000838">
    <property type="entry name" value="ABC multidrug transporter (Eurofung)"/>
    <property type="match status" value="1"/>
</dbReference>
<dbReference type="Proteomes" id="UP001163105">
    <property type="component" value="Unassembled WGS sequence"/>
</dbReference>
<dbReference type="SMART" id="SM00382">
    <property type="entry name" value="AAA"/>
    <property type="match status" value="2"/>
</dbReference>
<feature type="transmembrane region" description="Helical" evidence="11">
    <location>
        <begin position="692"/>
        <end position="714"/>
    </location>
</feature>
<dbReference type="Pfam" id="PF00664">
    <property type="entry name" value="ABC_membrane"/>
    <property type="match status" value="2"/>
</dbReference>
<evidence type="ECO:0000313" key="14">
    <source>
        <dbReference type="EMBL" id="KAJ6443710.1"/>
    </source>
</evidence>
<keyword evidence="7" id="KW-0067">ATP-binding</keyword>
<feature type="transmembrane region" description="Helical" evidence="11">
    <location>
        <begin position="92"/>
        <end position="116"/>
    </location>
</feature>
<name>A0AB34FWJ0_9HYPO</name>